<evidence type="ECO:0000256" key="2">
    <source>
        <dbReference type="ARBA" id="ARBA00022771"/>
    </source>
</evidence>
<dbReference type="OrthoDB" id="9811543at2"/>
<organism evidence="6 7">
    <name type="scientific">Sideroxydans lithotrophicus (strain ES-1)</name>
    <dbReference type="NCBI Taxonomy" id="580332"/>
    <lineage>
        <taxon>Bacteria</taxon>
        <taxon>Pseudomonadati</taxon>
        <taxon>Pseudomonadota</taxon>
        <taxon>Betaproteobacteria</taxon>
        <taxon>Nitrosomonadales</taxon>
        <taxon>Gallionellaceae</taxon>
        <taxon>Sideroxydans</taxon>
    </lineage>
</organism>
<gene>
    <name evidence="6" type="ordered locus">Slit_0219</name>
</gene>
<evidence type="ECO:0000313" key="6">
    <source>
        <dbReference type="EMBL" id="ADE10461.1"/>
    </source>
</evidence>
<dbReference type="RefSeq" id="WP_013028360.1">
    <property type="nucleotide sequence ID" value="NC_013959.1"/>
</dbReference>
<evidence type="ECO:0000256" key="3">
    <source>
        <dbReference type="ARBA" id="ARBA00022833"/>
    </source>
</evidence>
<evidence type="ECO:0000256" key="4">
    <source>
        <dbReference type="PROSITE-ProRule" id="PRU00510"/>
    </source>
</evidence>
<dbReference type="PANTHER" id="PTHR38777:SF1">
    <property type="entry name" value="DNAK SUPPRESSOR PROTEIN"/>
    <property type="match status" value="1"/>
</dbReference>
<name>D5CUC6_SIDLE</name>
<dbReference type="HOGENOM" id="CLU_158637_1_0_4"/>
<keyword evidence="1" id="KW-0479">Metal-binding</keyword>
<reference evidence="6 7" key="1">
    <citation type="submission" date="2010-03" db="EMBL/GenBank/DDBJ databases">
        <title>Complete sequence of Sideroxydans lithotrophicus ES-1.</title>
        <authorList>
            <consortium name="US DOE Joint Genome Institute"/>
            <person name="Lucas S."/>
            <person name="Copeland A."/>
            <person name="Lapidus A."/>
            <person name="Cheng J.-F."/>
            <person name="Bruce D."/>
            <person name="Goodwin L."/>
            <person name="Pitluck S."/>
            <person name="Munk A.C."/>
            <person name="Detter J.C."/>
            <person name="Han C."/>
            <person name="Tapia R."/>
            <person name="Larimer F."/>
            <person name="Land M."/>
            <person name="Hauser L."/>
            <person name="Kyrpides N."/>
            <person name="Ivanova N."/>
            <person name="Emerson D."/>
            <person name="Woyke T."/>
        </authorList>
    </citation>
    <scope>NUCLEOTIDE SEQUENCE [LARGE SCALE GENOMIC DNA]</scope>
    <source>
        <strain evidence="6 7">ES-1</strain>
    </source>
</reference>
<dbReference type="PROSITE" id="PS51128">
    <property type="entry name" value="ZF_DKSA_2"/>
    <property type="match status" value="1"/>
</dbReference>
<proteinExistence type="predicted"/>
<dbReference type="KEGG" id="slt:Slit_0219"/>
<dbReference type="GO" id="GO:1900378">
    <property type="term" value="P:positive regulation of secondary metabolite biosynthetic process"/>
    <property type="evidence" value="ECO:0007669"/>
    <property type="project" value="TreeGrafter"/>
</dbReference>
<keyword evidence="2" id="KW-0863">Zinc-finger</keyword>
<keyword evidence="3" id="KW-0862">Zinc</keyword>
<sequence length="72" mass="8404">MRPEDRAQELELNEWEARQQAAIQPEPTRESAKWCKAAGCGERIPEDRRNAVPGVQFCIECQERNEFMGKER</sequence>
<keyword evidence="7" id="KW-1185">Reference proteome</keyword>
<dbReference type="STRING" id="580332.Slit_0219"/>
<dbReference type="EMBL" id="CP001965">
    <property type="protein sequence ID" value="ADE10461.1"/>
    <property type="molecule type" value="Genomic_DNA"/>
</dbReference>
<dbReference type="GO" id="GO:0008270">
    <property type="term" value="F:zinc ion binding"/>
    <property type="evidence" value="ECO:0007669"/>
    <property type="project" value="UniProtKB-KW"/>
</dbReference>
<evidence type="ECO:0000313" key="7">
    <source>
        <dbReference type="Proteomes" id="UP000001625"/>
    </source>
</evidence>
<dbReference type="AlphaFoldDB" id="D5CUC6"/>
<dbReference type="InterPro" id="IPR000962">
    <property type="entry name" value="Znf_DskA_TraR"/>
</dbReference>
<protein>
    <submittedName>
        <fullName evidence="6">Transcriptional regulator, TraR/DksA family</fullName>
    </submittedName>
</protein>
<feature type="domain" description="Zinc finger DksA/TraR C4-type" evidence="5">
    <location>
        <begin position="39"/>
        <end position="66"/>
    </location>
</feature>
<dbReference type="Proteomes" id="UP000001625">
    <property type="component" value="Chromosome"/>
</dbReference>
<dbReference type="SUPFAM" id="SSF57716">
    <property type="entry name" value="Glucocorticoid receptor-like (DNA-binding domain)"/>
    <property type="match status" value="1"/>
</dbReference>
<evidence type="ECO:0000259" key="5">
    <source>
        <dbReference type="Pfam" id="PF01258"/>
    </source>
</evidence>
<evidence type="ECO:0000256" key="1">
    <source>
        <dbReference type="ARBA" id="ARBA00022723"/>
    </source>
</evidence>
<dbReference type="Pfam" id="PF01258">
    <property type="entry name" value="zf-dskA_traR"/>
    <property type="match status" value="1"/>
</dbReference>
<dbReference type="PANTHER" id="PTHR38777">
    <property type="entry name" value="FELS-2 PROPHAGE PROTEIN"/>
    <property type="match status" value="1"/>
</dbReference>
<dbReference type="Gene3D" id="1.20.120.910">
    <property type="entry name" value="DksA, coiled-coil domain"/>
    <property type="match status" value="1"/>
</dbReference>
<accession>D5CUC6</accession>
<comment type="caution">
    <text evidence="4">Lacks conserved residue(s) required for the propagation of feature annotation.</text>
</comment>
<dbReference type="eggNOG" id="COG1734">
    <property type="taxonomic scope" value="Bacteria"/>
</dbReference>